<dbReference type="GO" id="GO:0016746">
    <property type="term" value="F:acyltransferase activity"/>
    <property type="evidence" value="ECO:0007669"/>
    <property type="project" value="UniProtKB-KW"/>
</dbReference>
<evidence type="ECO:0000313" key="4">
    <source>
        <dbReference type="Proteomes" id="UP000183155"/>
    </source>
</evidence>
<evidence type="ECO:0000313" key="3">
    <source>
        <dbReference type="EMBL" id="SEC03423.1"/>
    </source>
</evidence>
<reference evidence="3 4" key="1">
    <citation type="submission" date="2016-10" db="EMBL/GenBank/DDBJ databases">
        <authorList>
            <person name="Varghese N."/>
            <person name="Submissions S."/>
        </authorList>
    </citation>
    <scope>NUCLEOTIDE SEQUENCE [LARGE SCALE GENOMIC DNA]</scope>
    <source>
        <strain evidence="3 4">BS3652</strain>
    </source>
</reference>
<dbReference type="PANTHER" id="PTHR23028">
    <property type="entry name" value="ACETYLTRANSFERASE"/>
    <property type="match status" value="1"/>
</dbReference>
<dbReference type="InterPro" id="IPR002656">
    <property type="entry name" value="Acyl_transf_3_dom"/>
</dbReference>
<proteinExistence type="predicted"/>
<feature type="transmembrane region" description="Helical" evidence="1">
    <location>
        <begin position="48"/>
        <end position="66"/>
    </location>
</feature>
<dbReference type="EMBL" id="FNRS01000001">
    <property type="protein sequence ID" value="SEC03423.1"/>
    <property type="molecule type" value="Genomic_DNA"/>
</dbReference>
<name>A0A1H4P7K4_PSETA</name>
<keyword evidence="3" id="KW-0808">Transferase</keyword>
<keyword evidence="3" id="KW-0012">Acyltransferase</keyword>
<feature type="domain" description="Acyltransferase 3" evidence="2">
    <location>
        <begin position="41"/>
        <end position="361"/>
    </location>
</feature>
<sequence>MKTEYSIETAMITLLIISLFLIFSTLFKHKIEQAETQHAYKFINGMRGLAAIFVVVNHAPFMLANMGIKNEVFSSWGWIYANLGSFGVQIFFCITGFLFFDKIMKSPAIKWEHFFESRVRRVAPLYYFASLIVFLIACFFSSTDIFNKDTLMTAAGLLTFSFLDNPSKIGDIALTPLNSVTWTLIHEWRFYAVLPLVALTYKSRYNKLVLLIAMLLAAIDLGTSAIVCWAYFLTGIIAAILHKNAHYKRPPAWLLSIIALCIFLLTSGITESQGYGYVRFLLTSAFFLCITIANPKILHAQCLNRLSDISYSIYLMHLPVLYLTFKAAALYFDLSHISRLTFWSINLAAIPLITFVSVLTYVHIEKRFMSQKKPAPSVPSATKAEYGV</sequence>
<feature type="transmembrane region" description="Helical" evidence="1">
    <location>
        <begin position="208"/>
        <end position="241"/>
    </location>
</feature>
<feature type="transmembrane region" description="Helical" evidence="1">
    <location>
        <begin position="276"/>
        <end position="293"/>
    </location>
</feature>
<keyword evidence="1" id="KW-1133">Transmembrane helix</keyword>
<dbReference type="InterPro" id="IPR050879">
    <property type="entry name" value="Acyltransferase_3"/>
</dbReference>
<feature type="transmembrane region" description="Helical" evidence="1">
    <location>
        <begin position="340"/>
        <end position="364"/>
    </location>
</feature>
<protein>
    <submittedName>
        <fullName evidence="3">Peptidoglycan/LPS O-acetylase OafA/YrhL, contains acyltransferase and SGNH-hydrolase domains</fullName>
    </submittedName>
</protein>
<gene>
    <name evidence="3" type="ORF">SAMN04490203_1664</name>
</gene>
<feature type="transmembrane region" description="Helical" evidence="1">
    <location>
        <begin position="314"/>
        <end position="334"/>
    </location>
</feature>
<dbReference type="Proteomes" id="UP000183155">
    <property type="component" value="Unassembled WGS sequence"/>
</dbReference>
<keyword evidence="1" id="KW-0472">Membrane</keyword>
<accession>A0A1H4P7K4</accession>
<organism evidence="3 4">
    <name type="scientific">Pseudomonas taetrolens</name>
    <dbReference type="NCBI Taxonomy" id="47884"/>
    <lineage>
        <taxon>Bacteria</taxon>
        <taxon>Pseudomonadati</taxon>
        <taxon>Pseudomonadota</taxon>
        <taxon>Gammaproteobacteria</taxon>
        <taxon>Pseudomonadales</taxon>
        <taxon>Pseudomonadaceae</taxon>
        <taxon>Pseudomonas</taxon>
    </lineage>
</organism>
<feature type="transmembrane region" description="Helical" evidence="1">
    <location>
        <begin position="78"/>
        <end position="100"/>
    </location>
</feature>
<keyword evidence="1" id="KW-0812">Transmembrane</keyword>
<feature type="transmembrane region" description="Helical" evidence="1">
    <location>
        <begin position="121"/>
        <end position="142"/>
    </location>
</feature>
<feature type="transmembrane region" description="Helical" evidence="1">
    <location>
        <begin position="6"/>
        <end position="27"/>
    </location>
</feature>
<dbReference type="PANTHER" id="PTHR23028:SF53">
    <property type="entry name" value="ACYL_TRANSF_3 DOMAIN-CONTAINING PROTEIN"/>
    <property type="match status" value="1"/>
</dbReference>
<evidence type="ECO:0000256" key="1">
    <source>
        <dbReference type="SAM" id="Phobius"/>
    </source>
</evidence>
<keyword evidence="4" id="KW-1185">Reference proteome</keyword>
<comment type="caution">
    <text evidence="3">The sequence shown here is derived from an EMBL/GenBank/DDBJ whole genome shotgun (WGS) entry which is preliminary data.</text>
</comment>
<evidence type="ECO:0000259" key="2">
    <source>
        <dbReference type="Pfam" id="PF01757"/>
    </source>
</evidence>
<feature type="transmembrane region" description="Helical" evidence="1">
    <location>
        <begin position="253"/>
        <end position="270"/>
    </location>
</feature>
<dbReference type="Pfam" id="PF01757">
    <property type="entry name" value="Acyl_transf_3"/>
    <property type="match status" value="1"/>
</dbReference>